<dbReference type="HOGENOM" id="CLU_338527_0_0_7"/>
<name>D0LHH5_HALO1</name>
<proteinExistence type="predicted"/>
<dbReference type="PANTHER" id="PTHR19848">
    <property type="entry name" value="WD40 REPEAT PROTEIN"/>
    <property type="match status" value="1"/>
</dbReference>
<dbReference type="InterPro" id="IPR036322">
    <property type="entry name" value="WD40_repeat_dom_sf"/>
</dbReference>
<protein>
    <submittedName>
        <fullName evidence="5">WD40 repeat, subgroup</fullName>
    </submittedName>
</protein>
<evidence type="ECO:0000256" key="3">
    <source>
        <dbReference type="PROSITE-ProRule" id="PRU00221"/>
    </source>
</evidence>
<dbReference type="Pfam" id="PF00400">
    <property type="entry name" value="WD40"/>
    <property type="match status" value="5"/>
</dbReference>
<feature type="compositionally biased region" description="Low complexity" evidence="4">
    <location>
        <begin position="502"/>
        <end position="514"/>
    </location>
</feature>
<dbReference type="Gene3D" id="2.130.10.10">
    <property type="entry name" value="YVTN repeat-like/Quinoprotein amine dehydrogenase"/>
    <property type="match status" value="2"/>
</dbReference>
<dbReference type="InterPro" id="IPR001680">
    <property type="entry name" value="WD40_rpt"/>
</dbReference>
<dbReference type="eggNOG" id="COG2319">
    <property type="taxonomic scope" value="Bacteria"/>
</dbReference>
<accession>D0LHH5</accession>
<keyword evidence="6" id="KW-1185">Reference proteome</keyword>
<dbReference type="EMBL" id="CP001804">
    <property type="protein sequence ID" value="ACY12837.1"/>
    <property type="molecule type" value="Genomic_DNA"/>
</dbReference>
<dbReference type="PROSITE" id="PS50082">
    <property type="entry name" value="WD_REPEATS_2"/>
    <property type="match status" value="5"/>
</dbReference>
<evidence type="ECO:0000256" key="2">
    <source>
        <dbReference type="ARBA" id="ARBA00022737"/>
    </source>
</evidence>
<dbReference type="PRINTS" id="PR00320">
    <property type="entry name" value="GPROTEINBRPT"/>
</dbReference>
<dbReference type="InterPro" id="IPR020472">
    <property type="entry name" value="WD40_PAC1"/>
</dbReference>
<dbReference type="PANTHER" id="PTHR19848:SF8">
    <property type="entry name" value="F-BOX AND WD REPEAT DOMAIN CONTAINING 7"/>
    <property type="match status" value="1"/>
</dbReference>
<dbReference type="InterPro" id="IPR015943">
    <property type="entry name" value="WD40/YVTN_repeat-like_dom_sf"/>
</dbReference>
<sequence>MRAYARWQAASVGRGAAPAPAWTPSLAQADGACLGLIEGFGGINATGIALAGDGVTLFTGHPHGRMRCWDLRTGARVWEAEERHARGIQALSLSADGTLLASASNDASVRLWDARSGALLAVLDGHGGTVWSVALAPDGSRALSGDQGGAVRLWRIARSGADCSAELVSSNDAHGQAVWSVAFAPDGARYASAGADRCVRMWDSASGSEIGRMDGHEDTVWSLAFSPEGSRLASGSADRSIRLWDVATLQPVGRLEGHEHGVAGVGFSPDGRLLASASSDHSVRLWDARASRQVACFHAPEDYAWRVLWAPSGAFVVSSHHRDIVRIWDARSFSAGSADGHVAADADGHVAASAAAHAGENIGENTGEHLGDNLGEASPGPLPPALALLPAALRAALEAGFDVSLALLRDLLALTARPRAASGAESDAAAAISDHASDSVSAQAAVLAAHPGMRALVQLGWPPAARISLALVVLALARASGGERAARGDAGGDDAGAGAGPATGRAGAARQAPRGATASEVVSAVARALAGPAQPATPPPVPAQTLGRGLDRVDERIITLLMALGPAACSREPGLPLAFVGRLSEIVPLRAPERELLGRRLPTELAGQTEGTAFGYAREGISRRGELRALLPSSWALPGEVRAYRHLRGELLYRARAGRTPPRLGPLVIVLDVSPACVGAVSRALRTAAHLLAHTVLRAGLPAYALTAGGAGTVRALGRSQDALELFLARSYEPVDANRTLVQALALRDSLRTLRAPAAAAGGQPLVVLLSHAQLGAEEPTPLPTPHVRALFARYPGDEQPPPWRHACERWAVIDTASASASTGGADAARIPAALAEILS</sequence>
<feature type="repeat" description="WD" evidence="3">
    <location>
        <begin position="255"/>
        <end position="296"/>
    </location>
</feature>
<evidence type="ECO:0000313" key="5">
    <source>
        <dbReference type="EMBL" id="ACY12837.1"/>
    </source>
</evidence>
<dbReference type="KEGG" id="hoh:Hoch_0196"/>
<feature type="region of interest" description="Disordered" evidence="4">
    <location>
        <begin position="484"/>
        <end position="514"/>
    </location>
</feature>
<dbReference type="CDD" id="cd00200">
    <property type="entry name" value="WD40"/>
    <property type="match status" value="1"/>
</dbReference>
<dbReference type="InterPro" id="IPR019775">
    <property type="entry name" value="WD40_repeat_CS"/>
</dbReference>
<dbReference type="PROSITE" id="PS50294">
    <property type="entry name" value="WD_REPEATS_REGION"/>
    <property type="match status" value="5"/>
</dbReference>
<gene>
    <name evidence="5" type="ordered locus">Hoch_0196</name>
</gene>
<feature type="repeat" description="WD" evidence="3">
    <location>
        <begin position="81"/>
        <end position="122"/>
    </location>
</feature>
<evidence type="ECO:0000256" key="1">
    <source>
        <dbReference type="ARBA" id="ARBA00022574"/>
    </source>
</evidence>
<keyword evidence="1 3" id="KW-0853">WD repeat</keyword>
<feature type="repeat" description="WD" evidence="3">
    <location>
        <begin position="123"/>
        <end position="156"/>
    </location>
</feature>
<keyword evidence="2" id="KW-0677">Repeat</keyword>
<dbReference type="AlphaFoldDB" id="D0LHH5"/>
<dbReference type="SMART" id="SM00320">
    <property type="entry name" value="WD40"/>
    <property type="match status" value="7"/>
</dbReference>
<dbReference type="STRING" id="502025.Hoch_0196"/>
<feature type="repeat" description="WD" evidence="3">
    <location>
        <begin position="213"/>
        <end position="254"/>
    </location>
</feature>
<feature type="repeat" description="WD" evidence="3">
    <location>
        <begin position="171"/>
        <end position="212"/>
    </location>
</feature>
<dbReference type="Proteomes" id="UP000001880">
    <property type="component" value="Chromosome"/>
</dbReference>
<reference evidence="5 6" key="1">
    <citation type="journal article" date="2010" name="Stand. Genomic Sci.">
        <title>Complete genome sequence of Haliangium ochraceum type strain (SMP-2).</title>
        <authorList>
            <consortium name="US DOE Joint Genome Institute (JGI-PGF)"/>
            <person name="Ivanova N."/>
            <person name="Daum C."/>
            <person name="Lang E."/>
            <person name="Abt B."/>
            <person name="Kopitz M."/>
            <person name="Saunders E."/>
            <person name="Lapidus A."/>
            <person name="Lucas S."/>
            <person name="Glavina Del Rio T."/>
            <person name="Nolan M."/>
            <person name="Tice H."/>
            <person name="Copeland A."/>
            <person name="Cheng J.F."/>
            <person name="Chen F."/>
            <person name="Bruce D."/>
            <person name="Goodwin L."/>
            <person name="Pitluck S."/>
            <person name="Mavromatis K."/>
            <person name="Pati A."/>
            <person name="Mikhailova N."/>
            <person name="Chen A."/>
            <person name="Palaniappan K."/>
            <person name="Land M."/>
            <person name="Hauser L."/>
            <person name="Chang Y.J."/>
            <person name="Jeffries C.D."/>
            <person name="Detter J.C."/>
            <person name="Brettin T."/>
            <person name="Rohde M."/>
            <person name="Goker M."/>
            <person name="Bristow J."/>
            <person name="Markowitz V."/>
            <person name="Eisen J.A."/>
            <person name="Hugenholtz P."/>
            <person name="Kyrpides N.C."/>
            <person name="Klenk H.P."/>
        </authorList>
    </citation>
    <scope>NUCLEOTIDE SEQUENCE [LARGE SCALE GENOMIC DNA]</scope>
    <source>
        <strain evidence="6">DSM 14365 / CIP 107738 / JCM 11303 / AJ 13395 / SMP-2</strain>
    </source>
</reference>
<dbReference type="SUPFAM" id="SSF50978">
    <property type="entry name" value="WD40 repeat-like"/>
    <property type="match status" value="1"/>
</dbReference>
<evidence type="ECO:0000313" key="6">
    <source>
        <dbReference type="Proteomes" id="UP000001880"/>
    </source>
</evidence>
<dbReference type="PROSITE" id="PS00678">
    <property type="entry name" value="WD_REPEATS_1"/>
    <property type="match status" value="2"/>
</dbReference>
<organism evidence="5 6">
    <name type="scientific">Haliangium ochraceum (strain DSM 14365 / JCM 11303 / SMP-2)</name>
    <dbReference type="NCBI Taxonomy" id="502025"/>
    <lineage>
        <taxon>Bacteria</taxon>
        <taxon>Pseudomonadati</taxon>
        <taxon>Myxococcota</taxon>
        <taxon>Polyangia</taxon>
        <taxon>Haliangiales</taxon>
        <taxon>Kofleriaceae</taxon>
        <taxon>Haliangium</taxon>
    </lineage>
</organism>
<evidence type="ECO:0000256" key="4">
    <source>
        <dbReference type="SAM" id="MobiDB-lite"/>
    </source>
</evidence>